<evidence type="ECO:0000313" key="2">
    <source>
        <dbReference type="Proteomes" id="UP001054945"/>
    </source>
</evidence>
<gene>
    <name evidence="1" type="ORF">CEXT_716101</name>
</gene>
<proteinExistence type="predicted"/>
<comment type="caution">
    <text evidence="1">The sequence shown here is derived from an EMBL/GenBank/DDBJ whole genome shotgun (WGS) entry which is preliminary data.</text>
</comment>
<evidence type="ECO:0000313" key="1">
    <source>
        <dbReference type="EMBL" id="GIZ01243.1"/>
    </source>
</evidence>
<reference evidence="1 2" key="1">
    <citation type="submission" date="2021-06" db="EMBL/GenBank/DDBJ databases">
        <title>Caerostris extrusa draft genome.</title>
        <authorList>
            <person name="Kono N."/>
            <person name="Arakawa K."/>
        </authorList>
    </citation>
    <scope>NUCLEOTIDE SEQUENCE [LARGE SCALE GENOMIC DNA]</scope>
</reference>
<dbReference type="EMBL" id="BPLR01001270">
    <property type="protein sequence ID" value="GIZ01243.1"/>
    <property type="molecule type" value="Genomic_DNA"/>
</dbReference>
<dbReference type="AlphaFoldDB" id="A0AAV4Y1K0"/>
<dbReference type="Proteomes" id="UP001054945">
    <property type="component" value="Unassembled WGS sequence"/>
</dbReference>
<accession>A0AAV4Y1K0</accession>
<organism evidence="1 2">
    <name type="scientific">Caerostris extrusa</name>
    <name type="common">Bark spider</name>
    <name type="synonym">Caerostris bankana</name>
    <dbReference type="NCBI Taxonomy" id="172846"/>
    <lineage>
        <taxon>Eukaryota</taxon>
        <taxon>Metazoa</taxon>
        <taxon>Ecdysozoa</taxon>
        <taxon>Arthropoda</taxon>
        <taxon>Chelicerata</taxon>
        <taxon>Arachnida</taxon>
        <taxon>Araneae</taxon>
        <taxon>Araneomorphae</taxon>
        <taxon>Entelegynae</taxon>
        <taxon>Araneoidea</taxon>
        <taxon>Araneidae</taxon>
        <taxon>Caerostris</taxon>
    </lineage>
</organism>
<keyword evidence="2" id="KW-1185">Reference proteome</keyword>
<name>A0AAV4Y1K0_CAEEX</name>
<protein>
    <submittedName>
        <fullName evidence="1">Uncharacterized protein</fullName>
    </submittedName>
</protein>
<sequence>MLSLSHGWLHSPTAARLPLSPLSFKKPHSETPPSPCAEYPIHGFLSGEGFRSKSESIKSLSFKVPNSEK</sequence>